<proteinExistence type="predicted"/>
<dbReference type="InterPro" id="IPR009057">
    <property type="entry name" value="Homeodomain-like_sf"/>
</dbReference>
<evidence type="ECO:0000256" key="1">
    <source>
        <dbReference type="ARBA" id="ARBA00022491"/>
    </source>
</evidence>
<feature type="DNA-binding region" description="H-T-H motif" evidence="3">
    <location>
        <begin position="33"/>
        <end position="52"/>
    </location>
</feature>
<keyword evidence="2 3" id="KW-0238">DNA-binding</keyword>
<evidence type="ECO:0000256" key="2">
    <source>
        <dbReference type="ARBA" id="ARBA00023125"/>
    </source>
</evidence>
<name>A0A150L0H5_9BACI</name>
<protein>
    <recommendedName>
        <fullName evidence="4">HTH tetR-type domain-containing protein</fullName>
    </recommendedName>
</protein>
<dbReference type="RefSeq" id="WP_066231741.1">
    <property type="nucleotide sequence ID" value="NZ_LQYN01000056.1"/>
</dbReference>
<accession>A0A150L0H5</accession>
<reference evidence="5 6" key="1">
    <citation type="submission" date="2016-01" db="EMBL/GenBank/DDBJ databases">
        <title>Genome Sequences of Twelve Sporeforming Bacillus Species Isolated from Foods.</title>
        <authorList>
            <person name="Berendsen E.M."/>
            <person name="Wells-Bennik M.H."/>
            <person name="Krawcyk A.O."/>
            <person name="De Jong A."/>
            <person name="Holsappel S."/>
            <person name="Eijlander R.T."/>
            <person name="Kuipers O.P."/>
        </authorList>
    </citation>
    <scope>NUCLEOTIDE SEQUENCE [LARGE SCALE GENOMIC DNA]</scope>
    <source>
        <strain evidence="5 6">B4102</strain>
    </source>
</reference>
<dbReference type="Pfam" id="PF00440">
    <property type="entry name" value="TetR_N"/>
    <property type="match status" value="1"/>
</dbReference>
<dbReference type="PANTHER" id="PTHR43479:SF11">
    <property type="entry name" value="ACREF_ENVCD OPERON REPRESSOR-RELATED"/>
    <property type="match status" value="1"/>
</dbReference>
<evidence type="ECO:0000256" key="3">
    <source>
        <dbReference type="PROSITE-ProRule" id="PRU00335"/>
    </source>
</evidence>
<organism evidence="5 6">
    <name type="scientific">Heyndrickxia sporothermodurans</name>
    <dbReference type="NCBI Taxonomy" id="46224"/>
    <lineage>
        <taxon>Bacteria</taxon>
        <taxon>Bacillati</taxon>
        <taxon>Bacillota</taxon>
        <taxon>Bacilli</taxon>
        <taxon>Bacillales</taxon>
        <taxon>Bacillaceae</taxon>
        <taxon>Heyndrickxia</taxon>
    </lineage>
</organism>
<dbReference type="PANTHER" id="PTHR43479">
    <property type="entry name" value="ACREF/ENVCD OPERON REPRESSOR-RELATED"/>
    <property type="match status" value="1"/>
</dbReference>
<dbReference type="OrthoDB" id="881297at2"/>
<dbReference type="STRING" id="46224.B4102_3180"/>
<comment type="caution">
    <text evidence="5">The sequence shown here is derived from an EMBL/GenBank/DDBJ whole genome shotgun (WGS) entry which is preliminary data.</text>
</comment>
<keyword evidence="6" id="KW-1185">Reference proteome</keyword>
<evidence type="ECO:0000259" key="4">
    <source>
        <dbReference type="PROSITE" id="PS50977"/>
    </source>
</evidence>
<dbReference type="PROSITE" id="PS01081">
    <property type="entry name" value="HTH_TETR_1"/>
    <property type="match status" value="1"/>
</dbReference>
<sequence>MRKIAPDERQRLRKAYVKKLIHVIRTQGFLSLTIQDIADLMNLSRASLYNYFSSKEDIIMELTNLCINYINEFGQTISNEEVSYSLRFRKVFEQAVFSAAYTSDIYLNDLKRSCPHLYEKKMQSRKEQASIIHTFYQNGMKEEVFNKLNASILIIQDEIVLERFVNTSFLMEEGLSLKQSLIDYYVAKKTQVFKPEYLKSTENEDINEMVDCVLKKLAAI</sequence>
<dbReference type="Gene3D" id="1.10.357.10">
    <property type="entry name" value="Tetracycline Repressor, domain 2"/>
    <property type="match status" value="1"/>
</dbReference>
<dbReference type="InterPro" id="IPR050624">
    <property type="entry name" value="HTH-type_Tx_Regulator"/>
</dbReference>
<dbReference type="PROSITE" id="PS50977">
    <property type="entry name" value="HTH_TETR_2"/>
    <property type="match status" value="1"/>
</dbReference>
<dbReference type="AlphaFoldDB" id="A0A150L0H5"/>
<keyword evidence="1" id="KW-0678">Repressor</keyword>
<dbReference type="GO" id="GO:0003677">
    <property type="term" value="F:DNA binding"/>
    <property type="evidence" value="ECO:0007669"/>
    <property type="project" value="UniProtKB-UniRule"/>
</dbReference>
<dbReference type="InterPro" id="IPR023772">
    <property type="entry name" value="DNA-bd_HTH_TetR-type_CS"/>
</dbReference>
<dbReference type="SUPFAM" id="SSF46689">
    <property type="entry name" value="Homeodomain-like"/>
    <property type="match status" value="1"/>
</dbReference>
<feature type="domain" description="HTH tetR-type" evidence="4">
    <location>
        <begin position="10"/>
        <end position="70"/>
    </location>
</feature>
<gene>
    <name evidence="5" type="ORF">B4102_3180</name>
</gene>
<dbReference type="Proteomes" id="UP000075666">
    <property type="component" value="Unassembled WGS sequence"/>
</dbReference>
<evidence type="ECO:0000313" key="6">
    <source>
        <dbReference type="Proteomes" id="UP000075666"/>
    </source>
</evidence>
<evidence type="ECO:0000313" key="5">
    <source>
        <dbReference type="EMBL" id="KYD05456.1"/>
    </source>
</evidence>
<dbReference type="InterPro" id="IPR001647">
    <property type="entry name" value="HTH_TetR"/>
</dbReference>
<dbReference type="EMBL" id="LQYN01000056">
    <property type="protein sequence ID" value="KYD05456.1"/>
    <property type="molecule type" value="Genomic_DNA"/>
</dbReference>
<dbReference type="PATRIC" id="fig|46224.3.peg.3154"/>